<dbReference type="EMBL" id="KZ819823">
    <property type="protein sequence ID" value="PWN51710.1"/>
    <property type="molecule type" value="Genomic_DNA"/>
</dbReference>
<reference evidence="1 2" key="1">
    <citation type="journal article" date="2018" name="Mol. Biol. Evol.">
        <title>Broad Genomic Sampling Reveals a Smut Pathogenic Ancestry of the Fungal Clade Ustilaginomycotina.</title>
        <authorList>
            <person name="Kijpornyongpan T."/>
            <person name="Mondo S.J."/>
            <person name="Barry K."/>
            <person name="Sandor L."/>
            <person name="Lee J."/>
            <person name="Lipzen A."/>
            <person name="Pangilinan J."/>
            <person name="LaButti K."/>
            <person name="Hainaut M."/>
            <person name="Henrissat B."/>
            <person name="Grigoriev I.V."/>
            <person name="Spatafora J.W."/>
            <person name="Aime M.C."/>
        </authorList>
    </citation>
    <scope>NUCLEOTIDE SEQUENCE [LARGE SCALE GENOMIC DNA]</scope>
    <source>
        <strain evidence="1 2">SA 807</strain>
    </source>
</reference>
<dbReference type="Proteomes" id="UP000245626">
    <property type="component" value="Unassembled WGS sequence"/>
</dbReference>
<name>A0ACD0P0T5_9BASI</name>
<evidence type="ECO:0000313" key="1">
    <source>
        <dbReference type="EMBL" id="PWN51710.1"/>
    </source>
</evidence>
<proteinExistence type="predicted"/>
<gene>
    <name evidence="1" type="ORF">IE53DRAFT_40044</name>
</gene>
<accession>A0ACD0P0T5</accession>
<organism evidence="1 2">
    <name type="scientific">Violaceomyces palustris</name>
    <dbReference type="NCBI Taxonomy" id="1673888"/>
    <lineage>
        <taxon>Eukaryota</taxon>
        <taxon>Fungi</taxon>
        <taxon>Dikarya</taxon>
        <taxon>Basidiomycota</taxon>
        <taxon>Ustilaginomycotina</taxon>
        <taxon>Ustilaginomycetes</taxon>
        <taxon>Violaceomycetales</taxon>
        <taxon>Violaceomycetaceae</taxon>
        <taxon>Violaceomyces</taxon>
    </lineage>
</organism>
<keyword evidence="2" id="KW-1185">Reference proteome</keyword>
<sequence length="594" mass="67627">MPSNDSLARASGNVKWWKNANIFQIWPASYKDSNGDGIGDIQGIISTLDYIKALGVNTIWISPMYDSPQIDMGYDISDYESVYPPYGTLDDMDQLIKGCHDRGMKLLLDLVINHTSDQHKWFQESRSSKTNPKRDWYIWRPAKYDADGNRQPPNNWMSCFSECAWTWDEHTQEYYLHLFCVEQPDLNWTNEECRREIYRSAMEFWLEKGVDGFRVDTVNMYSKPMDFPDAPIVDPLSKYQPAGTLYCNGPEMHKYLREMAAILARYDAMTVGELPLTPNTKDVLDYVSLKDPQLSMVFQFDLVDIGRGPVDMMKLTGYKLSALKAIINKWQTFIEGNDGWTTVFSENHDQGRSVSRFASDAPEHATNSAKLLAMLNTTLTGTMFIYQGQEIGMTNVPKDWPIEEYLDVGSINYMKLIKEKLEATGASEEEKAKAVHEALLNINAVGRDNARTPVQWDSSPHAGFTTGKPWMRVNDNYKKINAAAQINDPDSVLSFWKRMIGLRTKHSSLFTFGSFHLLEPENEQTFSYVKKSAEGDEKALVVLNFTDQAQEFKLPTEDGANWSLLQGTQPVEDPTSAPLKAYEGRVFVNFGARD</sequence>
<protein>
    <submittedName>
        <fullName evidence="1">Alpha-glucosidase</fullName>
    </submittedName>
</protein>
<evidence type="ECO:0000313" key="2">
    <source>
        <dbReference type="Proteomes" id="UP000245626"/>
    </source>
</evidence>